<evidence type="ECO:0000313" key="1">
    <source>
        <dbReference type="EMBL" id="JAD83633.1"/>
    </source>
</evidence>
<accession>A0A0A9DAD9</accession>
<name>A0A0A9DAD9_ARUDO</name>
<sequence>MTLGYFLVQQFSSVQHPSYREPLICFFASEYISFDRIVPAPVVFSRTFNGTLNVLFLSTFSVIVS</sequence>
<organism evidence="1">
    <name type="scientific">Arundo donax</name>
    <name type="common">Giant reed</name>
    <name type="synonym">Donax arundinaceus</name>
    <dbReference type="NCBI Taxonomy" id="35708"/>
    <lineage>
        <taxon>Eukaryota</taxon>
        <taxon>Viridiplantae</taxon>
        <taxon>Streptophyta</taxon>
        <taxon>Embryophyta</taxon>
        <taxon>Tracheophyta</taxon>
        <taxon>Spermatophyta</taxon>
        <taxon>Magnoliopsida</taxon>
        <taxon>Liliopsida</taxon>
        <taxon>Poales</taxon>
        <taxon>Poaceae</taxon>
        <taxon>PACMAD clade</taxon>
        <taxon>Arundinoideae</taxon>
        <taxon>Arundineae</taxon>
        <taxon>Arundo</taxon>
    </lineage>
</organism>
<dbReference type="AlphaFoldDB" id="A0A0A9DAD9"/>
<protein>
    <submittedName>
        <fullName evidence="1">Uncharacterized protein</fullName>
    </submittedName>
</protein>
<proteinExistence type="predicted"/>
<dbReference type="EMBL" id="GBRH01214262">
    <property type="protein sequence ID" value="JAD83633.1"/>
    <property type="molecule type" value="Transcribed_RNA"/>
</dbReference>
<reference evidence="1" key="1">
    <citation type="submission" date="2014-09" db="EMBL/GenBank/DDBJ databases">
        <authorList>
            <person name="Magalhaes I.L.F."/>
            <person name="Oliveira U."/>
            <person name="Santos F.R."/>
            <person name="Vidigal T.H.D.A."/>
            <person name="Brescovit A.D."/>
            <person name="Santos A.J."/>
        </authorList>
    </citation>
    <scope>NUCLEOTIDE SEQUENCE</scope>
    <source>
        <tissue evidence="1">Shoot tissue taken approximately 20 cm above the soil surface</tissue>
    </source>
</reference>
<reference evidence="1" key="2">
    <citation type="journal article" date="2015" name="Data Brief">
        <title>Shoot transcriptome of the giant reed, Arundo donax.</title>
        <authorList>
            <person name="Barrero R.A."/>
            <person name="Guerrero F.D."/>
            <person name="Moolhuijzen P."/>
            <person name="Goolsby J.A."/>
            <person name="Tidwell J."/>
            <person name="Bellgard S.E."/>
            <person name="Bellgard M.I."/>
        </authorList>
    </citation>
    <scope>NUCLEOTIDE SEQUENCE</scope>
    <source>
        <tissue evidence="1">Shoot tissue taken approximately 20 cm above the soil surface</tissue>
    </source>
</reference>